<dbReference type="EnsemblMetazoa" id="PHUM602640-RA">
    <property type="protein sequence ID" value="PHUM602640-PA"/>
    <property type="gene ID" value="PHUM602640"/>
</dbReference>
<dbReference type="EMBL" id="AAZO01007362">
    <property type="status" value="NOT_ANNOTATED_CDS"/>
    <property type="molecule type" value="Genomic_DNA"/>
</dbReference>
<dbReference type="FunCoup" id="E0W3A8">
    <property type="interactions" value="1514"/>
</dbReference>
<dbReference type="OrthoDB" id="411251at2759"/>
<dbReference type="RefSeq" id="XP_002432852.1">
    <property type="nucleotide sequence ID" value="XM_002432807.1"/>
</dbReference>
<comment type="similarity">
    <text evidence="2 6">Belongs to the YIP1 family.</text>
</comment>
<dbReference type="AlphaFoldDB" id="E0W3A8"/>
<evidence type="ECO:0000256" key="5">
    <source>
        <dbReference type="ARBA" id="ARBA00023136"/>
    </source>
</evidence>
<dbReference type="PANTHER" id="PTHR21236">
    <property type="entry name" value="GOLGI MEMBRANE PROTEIN YIP1"/>
    <property type="match status" value="1"/>
</dbReference>
<reference evidence="9" key="3">
    <citation type="submission" date="2020-05" db="UniProtKB">
        <authorList>
            <consortium name="EnsemblMetazoa"/>
        </authorList>
    </citation>
    <scope>IDENTIFICATION</scope>
    <source>
        <strain evidence="9">USDA</strain>
    </source>
</reference>
<feature type="domain" description="Yip1" evidence="7">
    <location>
        <begin position="67"/>
        <end position="222"/>
    </location>
</feature>
<sequence length="228" mass="25165">MATVDTNVWFNMSGDDNFANDVEGDILVPYSKNTQDPRQPDFNTLDEPIRQTVMRDLKAVGVKFKYVLFPRDKESKMLLKEWDLWGPLLLCTFMAVVLQGSSDAGSNDGGPEFAEVFVIVWVGAMIVTLNSKLLGGNMSFFQSVCVLGYCLLSPAIALILCRAVLLAGRSMTLFILRLVIALSAFVWSTASCMVFLGQSQAPGRKILAGYPVCLFYAIISWLVISHTD</sequence>
<dbReference type="InParanoid" id="E0W3A8"/>
<comment type="subcellular location">
    <subcellularLocation>
        <location evidence="6">Golgi apparatus membrane</location>
        <topology evidence="6">Multi-pass membrane protein</topology>
    </subcellularLocation>
    <subcellularLocation>
        <location evidence="1">Membrane</location>
        <topology evidence="1">Multi-pass membrane protein</topology>
    </subcellularLocation>
</comment>
<dbReference type="InterPro" id="IPR045231">
    <property type="entry name" value="Yip1/4-like"/>
</dbReference>
<dbReference type="EMBL" id="DS235882">
    <property type="protein sequence ID" value="EEB20114.1"/>
    <property type="molecule type" value="Genomic_DNA"/>
</dbReference>
<keyword evidence="10" id="KW-1185">Reference proteome</keyword>
<evidence type="ECO:0000256" key="1">
    <source>
        <dbReference type="ARBA" id="ARBA00004141"/>
    </source>
</evidence>
<evidence type="ECO:0000313" key="10">
    <source>
        <dbReference type="Proteomes" id="UP000009046"/>
    </source>
</evidence>
<dbReference type="GO" id="GO:0000139">
    <property type="term" value="C:Golgi membrane"/>
    <property type="evidence" value="ECO:0007669"/>
    <property type="project" value="UniProtKB-SubCell"/>
</dbReference>
<protein>
    <recommendedName>
        <fullName evidence="6">Protein YIPF</fullName>
    </recommendedName>
</protein>
<feature type="transmembrane region" description="Helical" evidence="6">
    <location>
        <begin position="113"/>
        <end position="134"/>
    </location>
</feature>
<evidence type="ECO:0000313" key="8">
    <source>
        <dbReference type="EMBL" id="EEB20114.1"/>
    </source>
</evidence>
<organism>
    <name type="scientific">Pediculus humanus subsp. corporis</name>
    <name type="common">Body louse</name>
    <dbReference type="NCBI Taxonomy" id="121224"/>
    <lineage>
        <taxon>Eukaryota</taxon>
        <taxon>Metazoa</taxon>
        <taxon>Ecdysozoa</taxon>
        <taxon>Arthropoda</taxon>
        <taxon>Hexapoda</taxon>
        <taxon>Insecta</taxon>
        <taxon>Pterygota</taxon>
        <taxon>Neoptera</taxon>
        <taxon>Paraneoptera</taxon>
        <taxon>Psocodea</taxon>
        <taxon>Troctomorpha</taxon>
        <taxon>Phthiraptera</taxon>
        <taxon>Anoplura</taxon>
        <taxon>Pediculidae</taxon>
        <taxon>Pediculus</taxon>
    </lineage>
</organism>
<keyword evidence="3 6" id="KW-0812">Transmembrane</keyword>
<feature type="transmembrane region" description="Helical" evidence="6">
    <location>
        <begin position="146"/>
        <end position="168"/>
    </location>
</feature>
<dbReference type="VEuPathDB" id="VectorBase:PHUM602640"/>
<dbReference type="PANTHER" id="PTHR21236:SF1">
    <property type="entry name" value="PROTEIN YIPF6"/>
    <property type="match status" value="1"/>
</dbReference>
<keyword evidence="5 6" id="KW-0472">Membrane</keyword>
<evidence type="ECO:0000256" key="3">
    <source>
        <dbReference type="ARBA" id="ARBA00022692"/>
    </source>
</evidence>
<feature type="transmembrane region" description="Helical" evidence="6">
    <location>
        <begin position="82"/>
        <end position="101"/>
    </location>
</feature>
<evidence type="ECO:0000256" key="2">
    <source>
        <dbReference type="ARBA" id="ARBA00010596"/>
    </source>
</evidence>
<reference evidence="8" key="1">
    <citation type="submission" date="2007-04" db="EMBL/GenBank/DDBJ databases">
        <title>Annotation of Pediculus humanus corporis strain USDA.</title>
        <authorList>
            <person name="Kirkness E."/>
            <person name="Hannick L."/>
            <person name="Hass B."/>
            <person name="Bruggner R."/>
            <person name="Lawson D."/>
            <person name="Bidwell S."/>
            <person name="Joardar V."/>
            <person name="Caler E."/>
            <person name="Walenz B."/>
            <person name="Inman J."/>
            <person name="Schobel S."/>
            <person name="Galinsky K."/>
            <person name="Amedeo P."/>
            <person name="Strausberg R."/>
        </authorList>
    </citation>
    <scope>NUCLEOTIDE SEQUENCE</scope>
    <source>
        <strain evidence="8">USDA</strain>
    </source>
</reference>
<dbReference type="KEGG" id="phu:Phum_PHUM602640"/>
<dbReference type="GeneID" id="8236993"/>
<dbReference type="GO" id="GO:0006888">
    <property type="term" value="P:endoplasmic reticulum to Golgi vesicle-mediated transport"/>
    <property type="evidence" value="ECO:0007669"/>
    <property type="project" value="InterPro"/>
</dbReference>
<proteinExistence type="inferred from homology"/>
<accession>E0W3A8</accession>
<dbReference type="eggNOG" id="KOG2946">
    <property type="taxonomic scope" value="Eukaryota"/>
</dbReference>
<gene>
    <name evidence="9" type="primary">8236993</name>
    <name evidence="8" type="ORF">Phum_PHUM602640</name>
</gene>
<dbReference type="GO" id="GO:0005802">
    <property type="term" value="C:trans-Golgi network"/>
    <property type="evidence" value="ECO:0007669"/>
    <property type="project" value="TreeGrafter"/>
</dbReference>
<feature type="transmembrane region" description="Helical" evidence="6">
    <location>
        <begin position="207"/>
        <end position="224"/>
    </location>
</feature>
<evidence type="ECO:0000259" key="7">
    <source>
        <dbReference type="Pfam" id="PF04893"/>
    </source>
</evidence>
<dbReference type="CTD" id="8236993"/>
<evidence type="ECO:0000256" key="6">
    <source>
        <dbReference type="RuleBase" id="RU361264"/>
    </source>
</evidence>
<dbReference type="InterPro" id="IPR006977">
    <property type="entry name" value="Yip1_dom"/>
</dbReference>
<reference evidence="8" key="2">
    <citation type="submission" date="2007-04" db="EMBL/GenBank/DDBJ databases">
        <title>The genome of the human body louse.</title>
        <authorList>
            <consortium name="The Human Body Louse Genome Consortium"/>
            <person name="Kirkness E."/>
            <person name="Walenz B."/>
            <person name="Hass B."/>
            <person name="Bruggner R."/>
            <person name="Strausberg R."/>
        </authorList>
    </citation>
    <scope>NUCLEOTIDE SEQUENCE</scope>
    <source>
        <strain evidence="8">USDA</strain>
    </source>
</reference>
<dbReference type="Proteomes" id="UP000009046">
    <property type="component" value="Unassembled WGS sequence"/>
</dbReference>
<dbReference type="HOGENOM" id="CLU_059592_3_0_1"/>
<dbReference type="STRING" id="121224.E0W3A8"/>
<feature type="transmembrane region" description="Helical" evidence="6">
    <location>
        <begin position="174"/>
        <end position="195"/>
    </location>
</feature>
<evidence type="ECO:0000313" key="9">
    <source>
        <dbReference type="EnsemblMetazoa" id="PHUM602640-PA"/>
    </source>
</evidence>
<dbReference type="Pfam" id="PF04893">
    <property type="entry name" value="Yip1"/>
    <property type="match status" value="1"/>
</dbReference>
<keyword evidence="4 6" id="KW-1133">Transmembrane helix</keyword>
<dbReference type="OMA" id="IKFYHVL"/>
<name>E0W3A8_PEDHC</name>
<evidence type="ECO:0000256" key="4">
    <source>
        <dbReference type="ARBA" id="ARBA00022989"/>
    </source>
</evidence>